<dbReference type="InterPro" id="IPR051657">
    <property type="entry name" value="RNF168/RNF169_E3_ubiq-ligase"/>
</dbReference>
<name>A0AAJ7UER7_PETMA</name>
<reference evidence="15" key="1">
    <citation type="submission" date="2025-08" db="UniProtKB">
        <authorList>
            <consortium name="RefSeq"/>
        </authorList>
    </citation>
    <scope>IDENTIFICATION</scope>
    <source>
        <tissue evidence="15">Sperm</tissue>
    </source>
</reference>
<dbReference type="GO" id="GO:0061630">
    <property type="term" value="F:ubiquitin protein ligase activity"/>
    <property type="evidence" value="ECO:0007669"/>
    <property type="project" value="UniProtKB-EC"/>
</dbReference>
<proteinExistence type="predicted"/>
<feature type="compositionally biased region" description="Low complexity" evidence="12">
    <location>
        <begin position="365"/>
        <end position="384"/>
    </location>
</feature>
<dbReference type="GO" id="GO:0008270">
    <property type="term" value="F:zinc ion binding"/>
    <property type="evidence" value="ECO:0007669"/>
    <property type="project" value="UniProtKB-KW"/>
</dbReference>
<feature type="compositionally biased region" description="Acidic residues" evidence="12">
    <location>
        <begin position="221"/>
        <end position="231"/>
    </location>
</feature>
<evidence type="ECO:0000256" key="1">
    <source>
        <dbReference type="ARBA" id="ARBA00000900"/>
    </source>
</evidence>
<accession>A0AAJ7UER7</accession>
<feature type="compositionally biased region" description="Low complexity" evidence="12">
    <location>
        <begin position="470"/>
        <end position="482"/>
    </location>
</feature>
<keyword evidence="10" id="KW-0539">Nucleus</keyword>
<protein>
    <recommendedName>
        <fullName evidence="3">RING-type E3 ubiquitin transferase</fullName>
        <ecNumber evidence="3">2.3.2.27</ecNumber>
    </recommendedName>
</protein>
<dbReference type="PANTHER" id="PTHR23328">
    <property type="entry name" value="RING-TYPE DOMAIN-CONTAINING PROTEIN"/>
    <property type="match status" value="1"/>
</dbReference>
<dbReference type="SMART" id="SM00184">
    <property type="entry name" value="RING"/>
    <property type="match status" value="1"/>
</dbReference>
<evidence type="ECO:0000256" key="2">
    <source>
        <dbReference type="ARBA" id="ARBA00004123"/>
    </source>
</evidence>
<evidence type="ECO:0000256" key="4">
    <source>
        <dbReference type="ARBA" id="ARBA00022679"/>
    </source>
</evidence>
<feature type="region of interest" description="Disordered" evidence="12">
    <location>
        <begin position="435"/>
        <end position="482"/>
    </location>
</feature>
<evidence type="ECO:0000259" key="13">
    <source>
        <dbReference type="PROSITE" id="PS50089"/>
    </source>
</evidence>
<dbReference type="InterPro" id="IPR013083">
    <property type="entry name" value="Znf_RING/FYVE/PHD"/>
</dbReference>
<keyword evidence="4" id="KW-0808">Transferase</keyword>
<dbReference type="Gene3D" id="3.30.40.10">
    <property type="entry name" value="Zinc/RING finger domain, C3HC4 (zinc finger)"/>
    <property type="match status" value="1"/>
</dbReference>
<comment type="catalytic activity">
    <reaction evidence="1">
        <text>S-ubiquitinyl-[E2 ubiquitin-conjugating enzyme]-L-cysteine + [acceptor protein]-L-lysine = [E2 ubiquitin-conjugating enzyme]-L-cysteine + N(6)-ubiquitinyl-[acceptor protein]-L-lysine.</text>
        <dbReference type="EC" id="2.3.2.27"/>
    </reaction>
</comment>
<keyword evidence="8" id="KW-0833">Ubl conjugation pathway</keyword>
<evidence type="ECO:0000313" key="15">
    <source>
        <dbReference type="RefSeq" id="XP_032834419.1"/>
    </source>
</evidence>
<dbReference type="EC" id="2.3.2.27" evidence="3"/>
<gene>
    <name evidence="15" type="primary">LOC116956752</name>
</gene>
<feature type="region of interest" description="Disordered" evidence="12">
    <location>
        <begin position="335"/>
        <end position="414"/>
    </location>
</feature>
<evidence type="ECO:0000256" key="7">
    <source>
        <dbReference type="ARBA" id="ARBA00022771"/>
    </source>
</evidence>
<feature type="region of interest" description="Disordered" evidence="12">
    <location>
        <begin position="199"/>
        <end position="250"/>
    </location>
</feature>
<dbReference type="GO" id="GO:0005634">
    <property type="term" value="C:nucleus"/>
    <property type="evidence" value="ECO:0007669"/>
    <property type="project" value="UniProtKB-SubCell"/>
</dbReference>
<dbReference type="GO" id="GO:0031491">
    <property type="term" value="F:nucleosome binding"/>
    <property type="evidence" value="ECO:0007669"/>
    <property type="project" value="TreeGrafter"/>
</dbReference>
<dbReference type="CDD" id="cd22265">
    <property type="entry name" value="UDM1_RNF168"/>
    <property type="match status" value="1"/>
</dbReference>
<dbReference type="RefSeq" id="XP_032834419.1">
    <property type="nucleotide sequence ID" value="XM_032978528.1"/>
</dbReference>
<dbReference type="KEGG" id="pmrn:116956752"/>
<dbReference type="Pfam" id="PF13923">
    <property type="entry name" value="zf-C3HC4_2"/>
    <property type="match status" value="1"/>
</dbReference>
<keyword evidence="7 11" id="KW-0863">Zinc-finger</keyword>
<dbReference type="SUPFAM" id="SSF57850">
    <property type="entry name" value="RING/U-box"/>
    <property type="match status" value="1"/>
</dbReference>
<evidence type="ECO:0000256" key="3">
    <source>
        <dbReference type="ARBA" id="ARBA00012483"/>
    </source>
</evidence>
<dbReference type="PANTHER" id="PTHR23328:SF0">
    <property type="entry name" value="RING-TYPE DOMAIN-CONTAINING PROTEIN"/>
    <property type="match status" value="1"/>
</dbReference>
<evidence type="ECO:0000256" key="6">
    <source>
        <dbReference type="ARBA" id="ARBA00022763"/>
    </source>
</evidence>
<evidence type="ECO:0000256" key="8">
    <source>
        <dbReference type="ARBA" id="ARBA00022786"/>
    </source>
</evidence>
<keyword evidence="14" id="KW-1185">Reference proteome</keyword>
<comment type="subcellular location">
    <subcellularLocation>
        <location evidence="2">Nucleus</location>
    </subcellularLocation>
</comment>
<evidence type="ECO:0000256" key="5">
    <source>
        <dbReference type="ARBA" id="ARBA00022723"/>
    </source>
</evidence>
<dbReference type="AlphaFoldDB" id="A0AAJ7UER7"/>
<sequence>MMENCRNGVDVRVRPGSAFCPTSTAEYKSDSRLRPEASDSGSETGFRPESGLKSGLGSGILPRSESRTEGESALKPKSRSASALASGSRSEPASDSASASGIERGSVSTGFREPAPLSAAQCQCPVCLDVLVLPVKMPCGHTLCQSCFTQSMDKVHLSCPLCRRRVATWHRTMARRGSLVDAGLWDSVRRSFPERCRRRLREEGTRGGGGARRGDGGDGKDGDDDDDDGDGGGEREPVGGGRGGEDGCEVWSPLSGHRQSLCEPGELGREFRSMWHKFESERRARQAEEQRASEMFIRELLTVEEAQRRPPPMSPFKRLRRERFYNTRLPVSRPLSEVGNRQSDFGELQRKHVSRQRKAAWREPAATTAATTTTTSNAPATTAAGQTPRRNEPSPTRGTHAASAASAAIQPRPSQVPHVVISRVWNLLELAETSSGNWPTATAPPKEGRRGDAGDGATAGSAAAPPPPAAAAAAAAAAAGPAFSSVSAAAARQYRQYQQQQCRQK</sequence>
<keyword evidence="9" id="KW-0862">Zinc</keyword>
<dbReference type="GO" id="GO:0006302">
    <property type="term" value="P:double-strand break repair"/>
    <property type="evidence" value="ECO:0007669"/>
    <property type="project" value="TreeGrafter"/>
</dbReference>
<dbReference type="Proteomes" id="UP001318040">
    <property type="component" value="Chromosome 67"/>
</dbReference>
<evidence type="ECO:0000256" key="9">
    <source>
        <dbReference type="ARBA" id="ARBA00022833"/>
    </source>
</evidence>
<organism evidence="14 15">
    <name type="scientific">Petromyzon marinus</name>
    <name type="common">Sea lamprey</name>
    <dbReference type="NCBI Taxonomy" id="7757"/>
    <lineage>
        <taxon>Eukaryota</taxon>
        <taxon>Metazoa</taxon>
        <taxon>Chordata</taxon>
        <taxon>Craniata</taxon>
        <taxon>Vertebrata</taxon>
        <taxon>Cyclostomata</taxon>
        <taxon>Hyperoartia</taxon>
        <taxon>Petromyzontiformes</taxon>
        <taxon>Petromyzontidae</taxon>
        <taxon>Petromyzon</taxon>
    </lineage>
</organism>
<feature type="compositionally biased region" description="Basic and acidic residues" evidence="12">
    <location>
        <begin position="27"/>
        <end position="37"/>
    </location>
</feature>
<evidence type="ECO:0000256" key="11">
    <source>
        <dbReference type="PROSITE-ProRule" id="PRU00175"/>
    </source>
</evidence>
<evidence type="ECO:0000256" key="12">
    <source>
        <dbReference type="SAM" id="MobiDB-lite"/>
    </source>
</evidence>
<evidence type="ECO:0000313" key="14">
    <source>
        <dbReference type="Proteomes" id="UP001318040"/>
    </source>
</evidence>
<feature type="compositionally biased region" description="Basic and acidic residues" evidence="12">
    <location>
        <begin position="64"/>
        <end position="74"/>
    </location>
</feature>
<dbReference type="GO" id="GO:0035861">
    <property type="term" value="C:site of double-strand break"/>
    <property type="evidence" value="ECO:0007669"/>
    <property type="project" value="TreeGrafter"/>
</dbReference>
<dbReference type="InterPro" id="IPR001841">
    <property type="entry name" value="Znf_RING"/>
</dbReference>
<feature type="compositionally biased region" description="Low complexity" evidence="12">
    <location>
        <begin position="51"/>
        <end position="61"/>
    </location>
</feature>
<feature type="compositionally biased region" description="Low complexity" evidence="12">
    <location>
        <begin position="79"/>
        <end position="90"/>
    </location>
</feature>
<keyword evidence="5" id="KW-0479">Metal-binding</keyword>
<feature type="domain" description="RING-type" evidence="13">
    <location>
        <begin position="124"/>
        <end position="163"/>
    </location>
</feature>
<dbReference type="PROSITE" id="PS50089">
    <property type="entry name" value="ZF_RING_2"/>
    <property type="match status" value="1"/>
</dbReference>
<evidence type="ECO:0000256" key="10">
    <source>
        <dbReference type="ARBA" id="ARBA00023242"/>
    </source>
</evidence>
<keyword evidence="6" id="KW-0227">DNA damage</keyword>
<feature type="region of interest" description="Disordered" evidence="12">
    <location>
        <begin position="1"/>
        <end position="110"/>
    </location>
</feature>